<reference evidence="8" key="1">
    <citation type="submission" date="2021-02" db="EMBL/GenBank/DDBJ databases">
        <authorList>
            <person name="Nowell W R."/>
        </authorList>
    </citation>
    <scope>NUCLEOTIDE SEQUENCE</scope>
</reference>
<evidence type="ECO:0000313" key="11">
    <source>
        <dbReference type="EMBL" id="CAF3615969.1"/>
    </source>
</evidence>
<comment type="subcellular location">
    <subcellularLocation>
        <location evidence="1">Nucleus</location>
        <location evidence="1">Nucleolus</location>
    </subcellularLocation>
</comment>
<dbReference type="InterPro" id="IPR036322">
    <property type="entry name" value="WD40_repeat_dom_sf"/>
</dbReference>
<dbReference type="Pfam" id="PF00400">
    <property type="entry name" value="WD40"/>
    <property type="match status" value="1"/>
</dbReference>
<sequence length="483" mass="55219">MATRRTRKWLNVKERKSKFAVRQTTRSEILHVEEEGYIAPDADDNEEEEERVVDLTQADIKSSVDLFSAQKRFDLELPLYGSYHIDYTRNGRHLLLGGRKGHIAAFDWQTKKLHCEMNVMEQVNDVKWLHIETMYAVAQRQWTYIYDNQGVEVHCLKVLDRSLHLEFLPYHFLLAATNEAGYLSYIDVSIGKKVASYNTRIANGNGKCGTSIMCQNPSNALIGLGHAGGVLTFWSPNQREPLVKMLAHKSTIRSVTIDQTGTYMATSGVDAKLKIWDLRNYQCLKEYRTSSNGASTLAFSQKKLLAASYRDVVEIYKDLYDEESTSNELPRYLLHRCPNGSSASSVAFCPYEDVLGVGHDRGFISLLVPGAGEPNFDALEANPYQTKKQRKQAEVKQLLDKIQPDMITLDNSVLGEVDRKAFVRKQEEKRNNFNFVKPKELIVQADKKKGKIGKRLARKTQIRDAKLKEYLQQQKLKRKKTKN</sequence>
<keyword evidence="2" id="KW-0698">rRNA processing</keyword>
<dbReference type="InterPro" id="IPR012952">
    <property type="entry name" value="BING4_C_dom"/>
</dbReference>
<dbReference type="GO" id="GO:0032040">
    <property type="term" value="C:small-subunit processome"/>
    <property type="evidence" value="ECO:0007669"/>
    <property type="project" value="TreeGrafter"/>
</dbReference>
<dbReference type="PROSITE" id="PS00678">
    <property type="entry name" value="WD_REPEATS_1"/>
    <property type="match status" value="1"/>
</dbReference>
<evidence type="ECO:0000256" key="5">
    <source>
        <dbReference type="ARBA" id="ARBA00023242"/>
    </source>
</evidence>
<evidence type="ECO:0000313" key="9">
    <source>
        <dbReference type="EMBL" id="CAF0923959.1"/>
    </source>
</evidence>
<dbReference type="PANTHER" id="PTHR14085:SF3">
    <property type="entry name" value="WD REPEAT-CONTAINING PROTEIN 46"/>
    <property type="match status" value="1"/>
</dbReference>
<feature type="repeat" description="WD" evidence="6">
    <location>
        <begin position="245"/>
        <end position="286"/>
    </location>
</feature>
<dbReference type="EMBL" id="CAJOAY010000283">
    <property type="protein sequence ID" value="CAF3615969.1"/>
    <property type="molecule type" value="Genomic_DNA"/>
</dbReference>
<dbReference type="PANTHER" id="PTHR14085">
    <property type="entry name" value="WD-REPEAT PROTEIN BING4"/>
    <property type="match status" value="1"/>
</dbReference>
<dbReference type="FunFam" id="2.130.10.10:FF:000378">
    <property type="entry name" value="U3 small nucleolar RNA-associated protein 7"/>
    <property type="match status" value="1"/>
</dbReference>
<evidence type="ECO:0000256" key="6">
    <source>
        <dbReference type="PROSITE-ProRule" id="PRU00221"/>
    </source>
</evidence>
<dbReference type="Proteomes" id="UP000663868">
    <property type="component" value="Unassembled WGS sequence"/>
</dbReference>
<dbReference type="EMBL" id="CAJNOE010000105">
    <property type="protein sequence ID" value="CAF0920048.1"/>
    <property type="molecule type" value="Genomic_DNA"/>
</dbReference>
<evidence type="ECO:0000256" key="2">
    <source>
        <dbReference type="ARBA" id="ARBA00022552"/>
    </source>
</evidence>
<dbReference type="AlphaFoldDB" id="A0A814B2D2"/>
<dbReference type="Proteomes" id="UP000663891">
    <property type="component" value="Unassembled WGS sequence"/>
</dbReference>
<accession>A0A814B2D2</accession>
<evidence type="ECO:0000313" key="13">
    <source>
        <dbReference type="EMBL" id="CAF3713295.1"/>
    </source>
</evidence>
<name>A0A814B2D2_9BILA</name>
<dbReference type="Proteomes" id="UP000663845">
    <property type="component" value="Unassembled WGS sequence"/>
</dbReference>
<keyword evidence="3 6" id="KW-0853">WD repeat</keyword>
<dbReference type="EMBL" id="CAJNON010000143">
    <property type="protein sequence ID" value="CAF1028322.1"/>
    <property type="molecule type" value="Genomic_DNA"/>
</dbReference>
<evidence type="ECO:0000313" key="12">
    <source>
        <dbReference type="EMBL" id="CAF3676994.1"/>
    </source>
</evidence>
<comment type="caution">
    <text evidence="8">The sequence shown here is derived from an EMBL/GenBank/DDBJ whole genome shotgun (WGS) entry which is preliminary data.</text>
</comment>
<keyword evidence="4" id="KW-0677">Repeat</keyword>
<gene>
    <name evidence="8" type="ORF">IZO911_LOCUS13262</name>
    <name evidence="9" type="ORF">JYZ213_LOCUS11776</name>
    <name evidence="12" type="ORF">KXQ929_LOCUS9396</name>
    <name evidence="11" type="ORF">OKA104_LOCUS7368</name>
    <name evidence="13" type="ORF">OXD698_LOCUS13116</name>
    <name evidence="10" type="ORF">VCS650_LOCUS16186</name>
</gene>
<dbReference type="InterPro" id="IPR001680">
    <property type="entry name" value="WD40_rpt"/>
</dbReference>
<dbReference type="SMART" id="SM00320">
    <property type="entry name" value="WD40"/>
    <property type="match status" value="3"/>
</dbReference>
<dbReference type="EMBL" id="CAJNOG010000089">
    <property type="protein sequence ID" value="CAF0923959.1"/>
    <property type="molecule type" value="Genomic_DNA"/>
</dbReference>
<dbReference type="Gene3D" id="2.130.10.10">
    <property type="entry name" value="YVTN repeat-like/Quinoprotein amine dehydrogenase"/>
    <property type="match status" value="1"/>
</dbReference>
<dbReference type="PROSITE" id="PS50294">
    <property type="entry name" value="WD_REPEATS_REGION"/>
    <property type="match status" value="1"/>
</dbReference>
<dbReference type="InterPro" id="IPR015943">
    <property type="entry name" value="WD40/YVTN_repeat-like_dom_sf"/>
</dbReference>
<dbReference type="InterPro" id="IPR019775">
    <property type="entry name" value="WD40_repeat_CS"/>
</dbReference>
<proteinExistence type="predicted"/>
<dbReference type="EMBL" id="CAJOBB010000426">
    <property type="protein sequence ID" value="CAF3676994.1"/>
    <property type="molecule type" value="Genomic_DNA"/>
</dbReference>
<evidence type="ECO:0000259" key="7">
    <source>
        <dbReference type="SMART" id="SM01033"/>
    </source>
</evidence>
<dbReference type="Proteomes" id="UP000663881">
    <property type="component" value="Unassembled WGS sequence"/>
</dbReference>
<evidence type="ECO:0000313" key="14">
    <source>
        <dbReference type="Proteomes" id="UP000663860"/>
    </source>
</evidence>
<dbReference type="Proteomes" id="UP000663860">
    <property type="component" value="Unassembled WGS sequence"/>
</dbReference>
<dbReference type="SMART" id="SM01033">
    <property type="entry name" value="BING4CT"/>
    <property type="match status" value="1"/>
</dbReference>
<evidence type="ECO:0000313" key="10">
    <source>
        <dbReference type="EMBL" id="CAF1028322.1"/>
    </source>
</evidence>
<dbReference type="InterPro" id="IPR040315">
    <property type="entry name" value="WDR46/Utp7"/>
</dbReference>
<dbReference type="EMBL" id="CAJOAZ010000787">
    <property type="protein sequence ID" value="CAF3713295.1"/>
    <property type="molecule type" value="Genomic_DNA"/>
</dbReference>
<feature type="domain" description="BING4 C-terminal" evidence="7">
    <location>
        <begin position="331"/>
        <end position="411"/>
    </location>
</feature>
<evidence type="ECO:0000256" key="4">
    <source>
        <dbReference type="ARBA" id="ARBA00022737"/>
    </source>
</evidence>
<evidence type="ECO:0000256" key="1">
    <source>
        <dbReference type="ARBA" id="ARBA00004604"/>
    </source>
</evidence>
<dbReference type="PROSITE" id="PS50082">
    <property type="entry name" value="WD_REPEATS_2"/>
    <property type="match status" value="1"/>
</dbReference>
<dbReference type="OrthoDB" id="10251154at2759"/>
<dbReference type="SUPFAM" id="SSF50978">
    <property type="entry name" value="WD40 repeat-like"/>
    <property type="match status" value="1"/>
</dbReference>
<dbReference type="GO" id="GO:0030686">
    <property type="term" value="C:90S preribosome"/>
    <property type="evidence" value="ECO:0007669"/>
    <property type="project" value="TreeGrafter"/>
</dbReference>
<evidence type="ECO:0000313" key="8">
    <source>
        <dbReference type="EMBL" id="CAF0920048.1"/>
    </source>
</evidence>
<dbReference type="Pfam" id="PF08149">
    <property type="entry name" value="BING4CT"/>
    <property type="match status" value="1"/>
</dbReference>
<organism evidence="8 14">
    <name type="scientific">Adineta steineri</name>
    <dbReference type="NCBI Taxonomy" id="433720"/>
    <lineage>
        <taxon>Eukaryota</taxon>
        <taxon>Metazoa</taxon>
        <taxon>Spiralia</taxon>
        <taxon>Gnathifera</taxon>
        <taxon>Rotifera</taxon>
        <taxon>Eurotatoria</taxon>
        <taxon>Bdelloidea</taxon>
        <taxon>Adinetida</taxon>
        <taxon>Adinetidae</taxon>
        <taxon>Adineta</taxon>
    </lineage>
</organism>
<keyword evidence="5" id="KW-0539">Nucleus</keyword>
<dbReference type="GO" id="GO:0000462">
    <property type="term" value="P:maturation of SSU-rRNA from tricistronic rRNA transcript (SSU-rRNA, 5.8S rRNA, LSU-rRNA)"/>
    <property type="evidence" value="ECO:0007669"/>
    <property type="project" value="TreeGrafter"/>
</dbReference>
<protein>
    <recommendedName>
        <fullName evidence="7">BING4 C-terminal domain-containing protein</fullName>
    </recommendedName>
</protein>
<dbReference type="Proteomes" id="UP000663844">
    <property type="component" value="Unassembled WGS sequence"/>
</dbReference>
<evidence type="ECO:0000256" key="3">
    <source>
        <dbReference type="ARBA" id="ARBA00022574"/>
    </source>
</evidence>